<dbReference type="Pfam" id="PF00076">
    <property type="entry name" value="RRM_1"/>
    <property type="match status" value="1"/>
</dbReference>
<dbReference type="EMBL" id="JAYKXN010000007">
    <property type="protein sequence ID" value="KAK7272085.1"/>
    <property type="molecule type" value="Genomic_DNA"/>
</dbReference>
<dbReference type="GO" id="GO:0003723">
    <property type="term" value="F:RNA binding"/>
    <property type="evidence" value="ECO:0007669"/>
    <property type="project" value="UniProtKB-UniRule"/>
</dbReference>
<organism evidence="3 4">
    <name type="scientific">Clitoria ternatea</name>
    <name type="common">Butterfly pea</name>
    <dbReference type="NCBI Taxonomy" id="43366"/>
    <lineage>
        <taxon>Eukaryota</taxon>
        <taxon>Viridiplantae</taxon>
        <taxon>Streptophyta</taxon>
        <taxon>Embryophyta</taxon>
        <taxon>Tracheophyta</taxon>
        <taxon>Spermatophyta</taxon>
        <taxon>Magnoliopsida</taxon>
        <taxon>eudicotyledons</taxon>
        <taxon>Gunneridae</taxon>
        <taxon>Pentapetalae</taxon>
        <taxon>rosids</taxon>
        <taxon>fabids</taxon>
        <taxon>Fabales</taxon>
        <taxon>Fabaceae</taxon>
        <taxon>Papilionoideae</taxon>
        <taxon>50 kb inversion clade</taxon>
        <taxon>NPAAA clade</taxon>
        <taxon>indigoferoid/millettioid clade</taxon>
        <taxon>Phaseoleae</taxon>
        <taxon>Clitoria</taxon>
    </lineage>
</organism>
<keyword evidence="4" id="KW-1185">Reference proteome</keyword>
<proteinExistence type="predicted"/>
<protein>
    <recommendedName>
        <fullName evidence="2">RRM domain-containing protein</fullName>
    </recommendedName>
</protein>
<dbReference type="Gene3D" id="3.30.70.330">
    <property type="match status" value="1"/>
</dbReference>
<dbReference type="SUPFAM" id="SSF54928">
    <property type="entry name" value="RNA-binding domain, RBD"/>
    <property type="match status" value="1"/>
</dbReference>
<dbReference type="AlphaFoldDB" id="A0AAN9FDW5"/>
<evidence type="ECO:0000259" key="2">
    <source>
        <dbReference type="PROSITE" id="PS50102"/>
    </source>
</evidence>
<feature type="domain" description="RRM" evidence="2">
    <location>
        <begin position="3"/>
        <end position="81"/>
    </location>
</feature>
<evidence type="ECO:0000256" key="1">
    <source>
        <dbReference type="PROSITE-ProRule" id="PRU00176"/>
    </source>
</evidence>
<dbReference type="InterPro" id="IPR012677">
    <property type="entry name" value="Nucleotide-bd_a/b_plait_sf"/>
</dbReference>
<dbReference type="InterPro" id="IPR000504">
    <property type="entry name" value="RRM_dom"/>
</dbReference>
<gene>
    <name evidence="3" type="ORF">RJT34_28472</name>
</gene>
<name>A0AAN9FDW5_CLITE</name>
<reference evidence="3 4" key="1">
    <citation type="submission" date="2024-01" db="EMBL/GenBank/DDBJ databases">
        <title>The genomes of 5 underutilized Papilionoideae crops provide insights into root nodulation and disease resistance.</title>
        <authorList>
            <person name="Yuan L."/>
        </authorList>
    </citation>
    <scope>NUCLEOTIDE SEQUENCE [LARGE SCALE GENOMIC DNA]</scope>
    <source>
        <strain evidence="3">LY-2023</strain>
        <tissue evidence="3">Leaf</tissue>
    </source>
</reference>
<comment type="caution">
    <text evidence="3">The sequence shown here is derived from an EMBL/GenBank/DDBJ whole genome shotgun (WGS) entry which is preliminary data.</text>
</comment>
<evidence type="ECO:0000313" key="3">
    <source>
        <dbReference type="EMBL" id="KAK7272085.1"/>
    </source>
</evidence>
<dbReference type="Proteomes" id="UP001359559">
    <property type="component" value="Unassembled WGS sequence"/>
</dbReference>
<accession>A0AAN9FDW5</accession>
<dbReference type="InterPro" id="IPR035979">
    <property type="entry name" value="RBD_domain_sf"/>
</dbReference>
<sequence length="82" mass="8934">MSGKVFVSRLSFFTTTKRLKALFSPFGAVTDANIVIDGKTGRPKGFGFVTYESQTQAEKAIKVMNGRFVDGRLIFVAPAKGQ</sequence>
<dbReference type="PROSITE" id="PS50102">
    <property type="entry name" value="RRM"/>
    <property type="match status" value="1"/>
</dbReference>
<dbReference type="InterPro" id="IPR050441">
    <property type="entry name" value="RBM"/>
</dbReference>
<dbReference type="SMART" id="SM00360">
    <property type="entry name" value="RRM"/>
    <property type="match status" value="1"/>
</dbReference>
<keyword evidence="1" id="KW-0694">RNA-binding</keyword>
<evidence type="ECO:0000313" key="4">
    <source>
        <dbReference type="Proteomes" id="UP001359559"/>
    </source>
</evidence>
<dbReference type="PANTHER" id="PTHR48034">
    <property type="entry name" value="TRANSFORMER-2 SEX-DETERMINING PROTEIN-RELATED"/>
    <property type="match status" value="1"/>
</dbReference>